<evidence type="ECO:0000313" key="1">
    <source>
        <dbReference type="EMBL" id="RLE49905.1"/>
    </source>
</evidence>
<comment type="caution">
    <text evidence="1">The sequence shown here is derived from an EMBL/GenBank/DDBJ whole genome shotgun (WGS) entry which is preliminary data.</text>
</comment>
<reference evidence="1 2" key="1">
    <citation type="submission" date="2018-06" db="EMBL/GenBank/DDBJ databases">
        <title>Extensive metabolic versatility and redundancy in microbially diverse, dynamic hydrothermal sediments.</title>
        <authorList>
            <person name="Dombrowski N."/>
            <person name="Teske A."/>
            <person name="Baker B.J."/>
        </authorList>
    </citation>
    <scope>NUCLEOTIDE SEQUENCE [LARGE SCALE GENOMIC DNA]</scope>
    <source>
        <strain evidence="1">B66_G16</strain>
    </source>
</reference>
<accession>A0A497ERA0</accession>
<name>A0A497ERA0_9CREN</name>
<sequence length="78" mass="9374">MKMRTKEKFELLNLGYDIAQDSEKTMLREKVKQLLEDLDKIRKKLCKRYSYNAWIVDDILAPVYSKVKQTFKDVIEDD</sequence>
<organism evidence="1 2">
    <name type="scientific">Thermoproteota archaeon</name>
    <dbReference type="NCBI Taxonomy" id="2056631"/>
    <lineage>
        <taxon>Archaea</taxon>
        <taxon>Thermoproteota</taxon>
    </lineage>
</organism>
<dbReference type="AlphaFoldDB" id="A0A497ERA0"/>
<gene>
    <name evidence="1" type="ORF">DRJ31_03135</name>
</gene>
<evidence type="ECO:0000313" key="2">
    <source>
        <dbReference type="Proteomes" id="UP000278475"/>
    </source>
</evidence>
<dbReference type="EMBL" id="QMQV01000018">
    <property type="protein sequence ID" value="RLE49905.1"/>
    <property type="molecule type" value="Genomic_DNA"/>
</dbReference>
<dbReference type="Proteomes" id="UP000278475">
    <property type="component" value="Unassembled WGS sequence"/>
</dbReference>
<protein>
    <submittedName>
        <fullName evidence="1">Uncharacterized protein</fullName>
    </submittedName>
</protein>
<proteinExistence type="predicted"/>